<feature type="compositionally biased region" description="Basic and acidic residues" evidence="1">
    <location>
        <begin position="84"/>
        <end position="94"/>
    </location>
</feature>
<evidence type="ECO:0000256" key="1">
    <source>
        <dbReference type="SAM" id="MobiDB-lite"/>
    </source>
</evidence>
<comment type="caution">
    <text evidence="2">The sequence shown here is derived from an EMBL/GenBank/DDBJ whole genome shotgun (WGS) entry which is preliminary data.</text>
</comment>
<dbReference type="GO" id="GO:0003677">
    <property type="term" value="F:DNA binding"/>
    <property type="evidence" value="ECO:0007669"/>
    <property type="project" value="InterPro"/>
</dbReference>
<dbReference type="PRINTS" id="PR00929">
    <property type="entry name" value="ATHOOK"/>
</dbReference>
<dbReference type="AlphaFoldDB" id="A0AAW1JL10"/>
<reference evidence="2" key="1">
    <citation type="submission" date="2024-03" db="EMBL/GenBank/DDBJ databases">
        <title>WGS assembly of Saponaria officinalis var. Norfolk2.</title>
        <authorList>
            <person name="Jenkins J."/>
            <person name="Shu S."/>
            <person name="Grimwood J."/>
            <person name="Barry K."/>
            <person name="Goodstein D."/>
            <person name="Schmutz J."/>
            <person name="Leebens-Mack J."/>
            <person name="Osbourn A."/>
        </authorList>
    </citation>
    <scope>NUCLEOTIDE SEQUENCE [LARGE SCALE GENOMIC DNA]</scope>
    <source>
        <strain evidence="2">JIC</strain>
    </source>
</reference>
<sequence length="197" mass="21817">MYKREAYLRSYNLAISPNLGQRHWPKVEFPLNPPPIKVGPGRPRRKRRKDPFENPNKTAKLTKHGIEMSCSVCKSKTHNKRKCHDKDKQVEPPPKRPMGRPRKTPTPQVNEAPPSASEDHHRVTTQPTRIGRGGRILRSTRGGAKGGRRGGFRGGGRSGRGRGQASPQGVGVLFDEQGNGFTNVSSNVANVITYNLS</sequence>
<keyword evidence="3" id="KW-1185">Reference proteome</keyword>
<dbReference type="Proteomes" id="UP001443914">
    <property type="component" value="Unassembled WGS sequence"/>
</dbReference>
<accession>A0AAW1JL10</accession>
<protein>
    <submittedName>
        <fullName evidence="2">Uncharacterized protein</fullName>
    </submittedName>
</protein>
<feature type="region of interest" description="Disordered" evidence="1">
    <location>
        <begin position="29"/>
        <end position="171"/>
    </location>
</feature>
<evidence type="ECO:0000313" key="3">
    <source>
        <dbReference type="Proteomes" id="UP001443914"/>
    </source>
</evidence>
<dbReference type="EMBL" id="JBDFQZ010000007">
    <property type="protein sequence ID" value="KAK9704790.1"/>
    <property type="molecule type" value="Genomic_DNA"/>
</dbReference>
<name>A0AAW1JL10_SAPOF</name>
<feature type="compositionally biased region" description="Gly residues" evidence="1">
    <location>
        <begin position="152"/>
        <end position="162"/>
    </location>
</feature>
<proteinExistence type="predicted"/>
<evidence type="ECO:0000313" key="2">
    <source>
        <dbReference type="EMBL" id="KAK9704790.1"/>
    </source>
</evidence>
<gene>
    <name evidence="2" type="ORF">RND81_07G011200</name>
</gene>
<organism evidence="2 3">
    <name type="scientific">Saponaria officinalis</name>
    <name type="common">Common soapwort</name>
    <name type="synonym">Lychnis saponaria</name>
    <dbReference type="NCBI Taxonomy" id="3572"/>
    <lineage>
        <taxon>Eukaryota</taxon>
        <taxon>Viridiplantae</taxon>
        <taxon>Streptophyta</taxon>
        <taxon>Embryophyta</taxon>
        <taxon>Tracheophyta</taxon>
        <taxon>Spermatophyta</taxon>
        <taxon>Magnoliopsida</taxon>
        <taxon>eudicotyledons</taxon>
        <taxon>Gunneridae</taxon>
        <taxon>Pentapetalae</taxon>
        <taxon>Caryophyllales</taxon>
        <taxon>Caryophyllaceae</taxon>
        <taxon>Caryophylleae</taxon>
        <taxon>Saponaria</taxon>
    </lineage>
</organism>
<dbReference type="InterPro" id="IPR017956">
    <property type="entry name" value="AT_hook_DNA-bd_motif"/>
</dbReference>